<evidence type="ECO:0000313" key="2">
    <source>
        <dbReference type="EMBL" id="UQZ84876.1"/>
    </source>
</evidence>
<evidence type="ECO:0000256" key="1">
    <source>
        <dbReference type="SAM" id="Phobius"/>
    </source>
</evidence>
<gene>
    <name evidence="2" type="ORF">SK3146_04137</name>
</gene>
<name>A0ABY4RQU5_9BACL</name>
<reference evidence="2" key="1">
    <citation type="submission" date="2018-02" db="EMBL/GenBank/DDBJ databases">
        <authorList>
            <person name="Kim S.-K."/>
            <person name="Jung H.-I."/>
            <person name="Lee S.-W."/>
        </authorList>
    </citation>
    <scope>NUCLEOTIDE SEQUENCE</scope>
    <source>
        <strain evidence="2">SK3146</strain>
    </source>
</reference>
<evidence type="ECO:0000313" key="3">
    <source>
        <dbReference type="Proteomes" id="UP001057134"/>
    </source>
</evidence>
<dbReference type="RefSeq" id="WP_249860596.1">
    <property type="nucleotide sequence ID" value="NZ_CP027059.1"/>
</dbReference>
<dbReference type="Proteomes" id="UP001057134">
    <property type="component" value="Chromosome"/>
</dbReference>
<proteinExistence type="predicted"/>
<evidence type="ECO:0008006" key="4">
    <source>
        <dbReference type="Google" id="ProtNLM"/>
    </source>
</evidence>
<keyword evidence="3" id="KW-1185">Reference proteome</keyword>
<reference evidence="2" key="2">
    <citation type="journal article" date="2021" name="J Anim Sci Technol">
        <title>Complete genome sequence of Paenibacillus konkukensis sp. nov. SK3146 as a potential probiotic strain.</title>
        <authorList>
            <person name="Jung H.I."/>
            <person name="Park S."/>
            <person name="Niu K.M."/>
            <person name="Lee S.W."/>
            <person name="Kothari D."/>
            <person name="Yi K.J."/>
            <person name="Kim S.K."/>
        </authorList>
    </citation>
    <scope>NUCLEOTIDE SEQUENCE</scope>
    <source>
        <strain evidence="2">SK3146</strain>
    </source>
</reference>
<feature type="transmembrane region" description="Helical" evidence="1">
    <location>
        <begin position="106"/>
        <end position="124"/>
    </location>
</feature>
<keyword evidence="1" id="KW-0812">Transmembrane</keyword>
<keyword evidence="1" id="KW-0472">Membrane</keyword>
<sequence length="172" mass="21024">MKDKQLSKESTVYHYRLLQRIHYKPLYFQLYWGLLGLVFVWDLIRLQPFPLLLGLLLIPNLHTLLIYLYFKFKEKRPLKQWMFQYRLPWIGYVPTSYFALYRMMHLHIHLLWVTIVICCCFYPWVSINLIAHVIFVHLWVIAPRLFILFQLRKHAESGYLKLNEQDTSCYAQ</sequence>
<feature type="transmembrane region" description="Helical" evidence="1">
    <location>
        <begin position="50"/>
        <end position="70"/>
    </location>
</feature>
<feature type="transmembrane region" description="Helical" evidence="1">
    <location>
        <begin position="26"/>
        <end position="44"/>
    </location>
</feature>
<dbReference type="EMBL" id="CP027059">
    <property type="protein sequence ID" value="UQZ84876.1"/>
    <property type="molecule type" value="Genomic_DNA"/>
</dbReference>
<protein>
    <recommendedName>
        <fullName evidence="4">Transposase</fullName>
    </recommendedName>
</protein>
<feature type="transmembrane region" description="Helical" evidence="1">
    <location>
        <begin position="130"/>
        <end position="151"/>
    </location>
</feature>
<keyword evidence="1" id="KW-1133">Transmembrane helix</keyword>
<accession>A0ABY4RQU5</accession>
<organism evidence="2 3">
    <name type="scientific">Paenibacillus konkukensis</name>
    <dbReference type="NCBI Taxonomy" id="2020716"/>
    <lineage>
        <taxon>Bacteria</taxon>
        <taxon>Bacillati</taxon>
        <taxon>Bacillota</taxon>
        <taxon>Bacilli</taxon>
        <taxon>Bacillales</taxon>
        <taxon>Paenibacillaceae</taxon>
        <taxon>Paenibacillus</taxon>
    </lineage>
</organism>